<keyword evidence="1 2" id="KW-0732">Signal</keyword>
<comment type="caution">
    <text evidence="4">The sequence shown here is derived from an EMBL/GenBank/DDBJ whole genome shotgun (WGS) entry which is preliminary data.</text>
</comment>
<gene>
    <name evidence="4" type="ORF">V1468_06820</name>
</gene>
<feature type="chain" id="PRO_5047181338" evidence="2">
    <location>
        <begin position="26"/>
        <end position="292"/>
    </location>
</feature>
<accession>A0ABU7W407</accession>
<organism evidence="4 5">
    <name type="scientific">Winogradskyella poriferorum</name>
    <dbReference type="NCBI Taxonomy" id="307627"/>
    <lineage>
        <taxon>Bacteria</taxon>
        <taxon>Pseudomonadati</taxon>
        <taxon>Bacteroidota</taxon>
        <taxon>Flavobacteriia</taxon>
        <taxon>Flavobacteriales</taxon>
        <taxon>Flavobacteriaceae</taxon>
        <taxon>Winogradskyella</taxon>
    </lineage>
</organism>
<dbReference type="Proteomes" id="UP001356704">
    <property type="component" value="Unassembled WGS sequence"/>
</dbReference>
<dbReference type="InterPro" id="IPR026444">
    <property type="entry name" value="Secre_tail"/>
</dbReference>
<evidence type="ECO:0000256" key="1">
    <source>
        <dbReference type="ARBA" id="ARBA00022729"/>
    </source>
</evidence>
<evidence type="ECO:0000259" key="3">
    <source>
        <dbReference type="Pfam" id="PF18962"/>
    </source>
</evidence>
<dbReference type="NCBIfam" id="TIGR04183">
    <property type="entry name" value="Por_Secre_tail"/>
    <property type="match status" value="1"/>
</dbReference>
<reference evidence="4 5" key="1">
    <citation type="submission" date="2024-02" db="EMBL/GenBank/DDBJ databases">
        <title>Winogradskyella poriferorum JCM 12885.</title>
        <authorList>
            <person name="Zhang D.-F."/>
            <person name="Fu Z.-Y."/>
        </authorList>
    </citation>
    <scope>NUCLEOTIDE SEQUENCE [LARGE SCALE GENOMIC DNA]</scope>
    <source>
        <strain evidence="4 5">JCM 12885</strain>
    </source>
</reference>
<feature type="signal peptide" evidence="2">
    <location>
        <begin position="1"/>
        <end position="25"/>
    </location>
</feature>
<evidence type="ECO:0000256" key="2">
    <source>
        <dbReference type="SAM" id="SignalP"/>
    </source>
</evidence>
<protein>
    <submittedName>
        <fullName evidence="4">T9SS type A sorting domain-containing protein</fullName>
    </submittedName>
</protein>
<keyword evidence="5" id="KW-1185">Reference proteome</keyword>
<proteinExistence type="predicted"/>
<dbReference type="RefSeq" id="WP_331809485.1">
    <property type="nucleotide sequence ID" value="NZ_JAZHOU010000002.1"/>
</dbReference>
<dbReference type="Pfam" id="PF18962">
    <property type="entry name" value="Por_Secre_tail"/>
    <property type="match status" value="1"/>
</dbReference>
<dbReference type="EMBL" id="JAZHOU010000002">
    <property type="protein sequence ID" value="MEF3078707.1"/>
    <property type="molecule type" value="Genomic_DNA"/>
</dbReference>
<feature type="domain" description="Secretion system C-terminal sorting" evidence="3">
    <location>
        <begin position="227"/>
        <end position="288"/>
    </location>
</feature>
<name>A0ABU7W407_9FLAO</name>
<sequence>MKKTYLCELKSALLLLILSSTALFAQVNDENFDGLDPNFRGLDYTTNGIRFQQISPTAISQMGSLSESSDFIITPTASDLGLLYNLDNSGTVNGPNVGAFDYRFGSADGTEFKLESMEADMSAKNSANGYVFLATISGYKDGVLVASDNIDFTVSDSSGSVTYTKDAIAAANGGVLTFSSDWDNIDEVRFTGGDNSSISLLMIDELDFSMPVLGIDDFQDNESITVLPNPTTNYIQINGLKEEKTYVIHNILGTKVASGNISNNEKISTHDFANGIYLLTIGSSKTLKFIKK</sequence>
<evidence type="ECO:0000313" key="5">
    <source>
        <dbReference type="Proteomes" id="UP001356704"/>
    </source>
</evidence>
<evidence type="ECO:0000313" key="4">
    <source>
        <dbReference type="EMBL" id="MEF3078707.1"/>
    </source>
</evidence>